<keyword evidence="4 6" id="KW-0560">Oxidoreductase</keyword>
<dbReference type="EC" id="1.1.1.27" evidence="3 6"/>
<dbReference type="CDD" id="cd05291">
    <property type="entry name" value="HicDH_like"/>
    <property type="match status" value="1"/>
</dbReference>
<dbReference type="InterPro" id="IPR001557">
    <property type="entry name" value="L-lactate/malate_DH"/>
</dbReference>
<feature type="binding site" evidence="6">
    <location>
        <position position="68"/>
    </location>
    <ligand>
        <name>NAD(+)</name>
        <dbReference type="ChEBI" id="CHEBI:57540"/>
    </ligand>
</feature>
<feature type="binding site" evidence="6">
    <location>
        <position position="91"/>
    </location>
    <ligand>
        <name>substrate</name>
    </ligand>
</feature>
<dbReference type="EMBL" id="JACOPK010000003">
    <property type="protein sequence ID" value="MBC5695038.1"/>
    <property type="molecule type" value="Genomic_DNA"/>
</dbReference>
<accession>A0ABR7GL58</accession>
<dbReference type="Gene3D" id="3.40.50.720">
    <property type="entry name" value="NAD(P)-binding Rossmann-like Domain"/>
    <property type="match status" value="1"/>
</dbReference>
<evidence type="ECO:0000256" key="3">
    <source>
        <dbReference type="ARBA" id="ARBA00012967"/>
    </source>
</evidence>
<dbReference type="PRINTS" id="PR00086">
    <property type="entry name" value="LLDHDRGNASE"/>
</dbReference>
<dbReference type="InterPro" id="IPR036291">
    <property type="entry name" value="NAD(P)-bd_dom_sf"/>
</dbReference>
<comment type="catalytic activity">
    <reaction evidence="6">
        <text>(S)-lactate + NAD(+) = pyruvate + NADH + H(+)</text>
        <dbReference type="Rhea" id="RHEA:23444"/>
        <dbReference type="ChEBI" id="CHEBI:15361"/>
        <dbReference type="ChEBI" id="CHEBI:15378"/>
        <dbReference type="ChEBI" id="CHEBI:16651"/>
        <dbReference type="ChEBI" id="CHEBI:57540"/>
        <dbReference type="ChEBI" id="CHEBI:57945"/>
        <dbReference type="EC" id="1.1.1.27"/>
    </reaction>
</comment>
<keyword evidence="6" id="KW-0963">Cytoplasm</keyword>
<dbReference type="PANTHER" id="PTHR43128:SF31">
    <property type="entry name" value="L-LACTATE DEHYDROGENASE"/>
    <property type="match status" value="1"/>
</dbReference>
<feature type="domain" description="Lactate/malate dehydrogenase C-terminal" evidence="8">
    <location>
        <begin position="148"/>
        <end position="310"/>
    </location>
</feature>
<proteinExistence type="inferred from homology"/>
<organism evidence="9 10">
    <name type="scientific">Agathobaculum hominis</name>
    <dbReference type="NCBI Taxonomy" id="2763014"/>
    <lineage>
        <taxon>Bacteria</taxon>
        <taxon>Bacillati</taxon>
        <taxon>Bacillota</taxon>
        <taxon>Clostridia</taxon>
        <taxon>Eubacteriales</taxon>
        <taxon>Butyricicoccaceae</taxon>
        <taxon>Agathobaculum</taxon>
    </lineage>
</organism>
<comment type="similarity">
    <text evidence="2 6">Belongs to the LDH/MDH superfamily. LDH family.</text>
</comment>
<feature type="binding site" evidence="6">
    <location>
        <begin position="123"/>
        <end position="126"/>
    </location>
    <ligand>
        <name>substrate</name>
    </ligand>
</feature>
<feature type="binding site" evidence="6">
    <location>
        <position position="37"/>
    </location>
    <ligand>
        <name>NAD(+)</name>
        <dbReference type="ChEBI" id="CHEBI:57540"/>
    </ligand>
</feature>
<keyword evidence="10" id="KW-1185">Reference proteome</keyword>
<dbReference type="GO" id="GO:0004459">
    <property type="term" value="F:L-lactate dehydrogenase (NAD+) activity"/>
    <property type="evidence" value="ECO:0007669"/>
    <property type="project" value="UniProtKB-EC"/>
</dbReference>
<comment type="caution">
    <text evidence="6">Lacks conserved residue(s) required for the propagation of feature annotation.</text>
</comment>
<evidence type="ECO:0000256" key="5">
    <source>
        <dbReference type="ARBA" id="ARBA00023027"/>
    </source>
</evidence>
<reference evidence="9 10" key="1">
    <citation type="submission" date="2020-08" db="EMBL/GenBank/DDBJ databases">
        <title>Genome public.</title>
        <authorList>
            <person name="Liu C."/>
            <person name="Sun Q."/>
        </authorList>
    </citation>
    <scope>NUCLEOTIDE SEQUENCE [LARGE SCALE GENOMIC DNA]</scope>
    <source>
        <strain evidence="9 10">M2</strain>
    </source>
</reference>
<feature type="binding site" evidence="6">
    <location>
        <position position="16"/>
    </location>
    <ligand>
        <name>NAD(+)</name>
        <dbReference type="ChEBI" id="CHEBI:57540"/>
    </ligand>
</feature>
<feature type="domain" description="Lactate/malate dehydrogenase N-terminal" evidence="7">
    <location>
        <begin position="7"/>
        <end position="144"/>
    </location>
</feature>
<dbReference type="PANTHER" id="PTHR43128">
    <property type="entry name" value="L-2-HYDROXYCARBOXYLATE DEHYDROGENASE (NAD(P)(+))"/>
    <property type="match status" value="1"/>
</dbReference>
<dbReference type="HAMAP" id="MF_00488">
    <property type="entry name" value="Lactate_dehydrog"/>
    <property type="match status" value="1"/>
</dbReference>
<evidence type="ECO:0000313" key="10">
    <source>
        <dbReference type="Proteomes" id="UP000641741"/>
    </source>
</evidence>
<feature type="binding site" evidence="6">
    <location>
        <position position="146"/>
    </location>
    <ligand>
        <name>NAD(+)</name>
        <dbReference type="ChEBI" id="CHEBI:57540"/>
    </ligand>
</feature>
<evidence type="ECO:0000256" key="1">
    <source>
        <dbReference type="ARBA" id="ARBA00004843"/>
    </source>
</evidence>
<comment type="pathway">
    <text evidence="1 6">Fermentation; pyruvate fermentation to lactate; (S)-lactate from pyruvate: step 1/1.</text>
</comment>
<feature type="binding site" evidence="6">
    <location>
        <begin position="151"/>
        <end position="154"/>
    </location>
    <ligand>
        <name>substrate</name>
    </ligand>
</feature>
<dbReference type="PIRSF" id="PIRSF000102">
    <property type="entry name" value="Lac_mal_DH"/>
    <property type="match status" value="1"/>
</dbReference>
<evidence type="ECO:0000256" key="2">
    <source>
        <dbReference type="ARBA" id="ARBA00006054"/>
    </source>
</evidence>
<comment type="subunit">
    <text evidence="6">Homotetramer.</text>
</comment>
<evidence type="ECO:0000259" key="8">
    <source>
        <dbReference type="Pfam" id="PF02866"/>
    </source>
</evidence>
<comment type="subcellular location">
    <subcellularLocation>
        <location evidence="6">Cytoplasm</location>
    </subcellularLocation>
</comment>
<gene>
    <name evidence="6" type="primary">ldh</name>
    <name evidence="9" type="ORF">H8S02_03640</name>
</gene>
<feature type="binding site" evidence="6">
    <location>
        <begin position="121"/>
        <end position="123"/>
    </location>
    <ligand>
        <name>NAD(+)</name>
        <dbReference type="ChEBI" id="CHEBI:57540"/>
    </ligand>
</feature>
<evidence type="ECO:0000259" key="7">
    <source>
        <dbReference type="Pfam" id="PF00056"/>
    </source>
</evidence>
<keyword evidence="5 6" id="KW-0520">NAD</keyword>
<dbReference type="InterPro" id="IPR011304">
    <property type="entry name" value="L-lactate_DH"/>
</dbReference>
<feature type="binding site" evidence="6">
    <location>
        <position position="233"/>
    </location>
    <ligand>
        <name>substrate</name>
    </ligand>
</feature>
<dbReference type="Pfam" id="PF00056">
    <property type="entry name" value="Ldh_1_N"/>
    <property type="match status" value="1"/>
</dbReference>
<evidence type="ECO:0000256" key="4">
    <source>
        <dbReference type="ARBA" id="ARBA00023002"/>
    </source>
</evidence>
<dbReference type="Proteomes" id="UP000641741">
    <property type="component" value="Unassembled WGS sequence"/>
</dbReference>
<dbReference type="RefSeq" id="WP_186969348.1">
    <property type="nucleotide sequence ID" value="NZ_JACOPK010000003.1"/>
</dbReference>
<evidence type="ECO:0000256" key="6">
    <source>
        <dbReference type="HAMAP-Rule" id="MF_00488"/>
    </source>
</evidence>
<sequence>MSISNRKVVIVGAGHVGSHVGYALISQSLADEIVYIDSDRAKAVAQALDLTDATNYLPVRTKVTAGDYSDAADAQIMIIAAGPLPSGSQTRMDTLGQTIEILKEVTASIKKSGFDGIIVNISNPADVITHYIQHTLNWVPERIFSTSTTLDSARLRRAIAQETGIDQKSITAYALGEHGESQMVAWSAVTIAGKPLSQWRDEYPDTFGKLDLDALADAGREGGWTILRGKGCTEFGIGASAAEVVRAIFYNENRVLSVSVLLDGQYGQHDVYASVPAIVGRDGIAHIIELHLTPEEQEKFDASCRTMSDNYQLSLTL</sequence>
<comment type="caution">
    <text evidence="9">The sequence shown here is derived from an EMBL/GenBank/DDBJ whole genome shotgun (WGS) entry which is preliminary data.</text>
</comment>
<protein>
    <recommendedName>
        <fullName evidence="3 6">L-lactate dehydrogenase</fullName>
        <shortName evidence="6">L-LDH</shortName>
        <ecNumber evidence="3 6">1.1.1.27</ecNumber>
    </recommendedName>
</protein>
<feature type="active site" description="Proton acceptor" evidence="6">
    <location>
        <position position="178"/>
    </location>
</feature>
<dbReference type="InterPro" id="IPR015955">
    <property type="entry name" value="Lactate_DH/Glyco_Ohase_4_C"/>
</dbReference>
<dbReference type="InterPro" id="IPR022383">
    <property type="entry name" value="Lactate/malate_DH_C"/>
</dbReference>
<dbReference type="NCBIfam" id="TIGR01771">
    <property type="entry name" value="L-LDH-NAD"/>
    <property type="match status" value="1"/>
</dbReference>
<dbReference type="Pfam" id="PF02866">
    <property type="entry name" value="Ldh_1_C"/>
    <property type="match status" value="1"/>
</dbReference>
<dbReference type="SUPFAM" id="SSF56327">
    <property type="entry name" value="LDH C-terminal domain-like"/>
    <property type="match status" value="1"/>
</dbReference>
<evidence type="ECO:0000313" key="9">
    <source>
        <dbReference type="EMBL" id="MBC5695038.1"/>
    </source>
</evidence>
<dbReference type="InterPro" id="IPR001236">
    <property type="entry name" value="Lactate/malate_DH_N"/>
</dbReference>
<name>A0ABR7GL58_9FIRM</name>
<dbReference type="SUPFAM" id="SSF51735">
    <property type="entry name" value="NAD(P)-binding Rossmann-fold domains"/>
    <property type="match status" value="1"/>
</dbReference>
<feature type="binding site" evidence="6">
    <location>
        <position position="42"/>
    </location>
    <ligand>
        <name>NAD(+)</name>
        <dbReference type="ChEBI" id="CHEBI:57540"/>
    </ligand>
</feature>
<comment type="function">
    <text evidence="6">Catalyzes the conversion of lactate to pyruvate.</text>
</comment>
<dbReference type="Gene3D" id="3.90.110.10">
    <property type="entry name" value="Lactate dehydrogenase/glycoside hydrolase, family 4, C-terminal"/>
    <property type="match status" value="1"/>
</dbReference>